<dbReference type="EMBL" id="CP060122">
    <property type="protein sequence ID" value="QNG47399.1"/>
    <property type="molecule type" value="Genomic_DNA"/>
</dbReference>
<evidence type="ECO:0000313" key="2">
    <source>
        <dbReference type="EMBL" id="QNG47399.1"/>
    </source>
</evidence>
<keyword evidence="1" id="KW-0472">Membrane</keyword>
<dbReference type="AlphaFoldDB" id="A0A9X7UDM5"/>
<proteinExistence type="predicted"/>
<protein>
    <submittedName>
        <fullName evidence="2">Uncharacterized protein</fullName>
    </submittedName>
</protein>
<sequence length="52" mass="5562">MIRLLAKARQALLTDPVTGEPLNPAIVAAWTFTAFFIVMTMLMLSLGLGAGQ</sequence>
<gene>
    <name evidence="2" type="ORF">H3V42_07255</name>
</gene>
<evidence type="ECO:0000256" key="1">
    <source>
        <dbReference type="SAM" id="Phobius"/>
    </source>
</evidence>
<reference evidence="2 3" key="1">
    <citation type="submission" date="2020-07" db="EMBL/GenBank/DDBJ databases">
        <title>Whole genome sequence of Sphingobium yanoikuyae A3.</title>
        <authorList>
            <person name="Han S.-S."/>
        </authorList>
    </citation>
    <scope>NUCLEOTIDE SEQUENCE [LARGE SCALE GENOMIC DNA]</scope>
    <source>
        <strain evidence="2 3">A3</strain>
    </source>
</reference>
<feature type="transmembrane region" description="Helical" evidence="1">
    <location>
        <begin position="25"/>
        <end position="48"/>
    </location>
</feature>
<name>A0A9X7UDM5_SPHYA</name>
<keyword evidence="1" id="KW-1133">Transmembrane helix</keyword>
<organism evidence="2 3">
    <name type="scientific">Sphingobium yanoikuyae</name>
    <name type="common">Sphingomonas yanoikuyae</name>
    <dbReference type="NCBI Taxonomy" id="13690"/>
    <lineage>
        <taxon>Bacteria</taxon>
        <taxon>Pseudomonadati</taxon>
        <taxon>Pseudomonadota</taxon>
        <taxon>Alphaproteobacteria</taxon>
        <taxon>Sphingomonadales</taxon>
        <taxon>Sphingomonadaceae</taxon>
        <taxon>Sphingobium</taxon>
    </lineage>
</organism>
<accession>A0A9X7UDM5</accession>
<dbReference type="Proteomes" id="UP000515377">
    <property type="component" value="Chromosome"/>
</dbReference>
<evidence type="ECO:0000313" key="3">
    <source>
        <dbReference type="Proteomes" id="UP000515377"/>
    </source>
</evidence>
<keyword evidence="1" id="KW-0812">Transmembrane</keyword>